<feature type="compositionally biased region" description="Acidic residues" evidence="3">
    <location>
        <begin position="1"/>
        <end position="10"/>
    </location>
</feature>
<proteinExistence type="inferred from homology"/>
<evidence type="ECO:0000259" key="4">
    <source>
        <dbReference type="Pfam" id="PF12928"/>
    </source>
</evidence>
<dbReference type="PANTHER" id="PTHR21027">
    <property type="entry name" value="TRNA-SPLICING ENDONUCLEASE SUBUNIT SEN54"/>
    <property type="match status" value="1"/>
</dbReference>
<dbReference type="GO" id="GO:0000214">
    <property type="term" value="C:tRNA-intron endonuclease complex"/>
    <property type="evidence" value="ECO:0007669"/>
    <property type="project" value="TreeGrafter"/>
</dbReference>
<evidence type="ECO:0000256" key="1">
    <source>
        <dbReference type="ARBA" id="ARBA00005736"/>
    </source>
</evidence>
<protein>
    <submittedName>
        <fullName evidence="5">ARAD1C30800p</fullName>
    </submittedName>
</protein>
<sequence length="357" mass="40507">MEEEDISDEQQDWRFVSASSSGSLPKRGEKDFEPDGTGMQQNALAESRNAMYSALDGERKHSAKNQIVATWYAEVGKARVQVARGAHFASIGKADSTGTTWLYPEEALYLVERGSMEMWYPQGLPMPLQAVYAACISSRGDVERYQVYSYLKKLGFIVQRHEDFSNETNESNNGEWNVPQRTWFSSLGLNLRIQFGRQDPLLKRFYRSFESAYRDLEVVPHHISPKTQKEADRRNQSNKSGSIMPVFSVWKPTVGFRKASPGPPDYHVAIVNARDQPMPAFNDVTALLDRMPVDETNATRTQTQRLKEGWRRAIVAVVDSGITTFYKVTDVDFGTEKVYVKPPPPKKKTTKKQPPKP</sequence>
<dbReference type="Pfam" id="PF12928">
    <property type="entry name" value="tRNA_int_end_N2"/>
    <property type="match status" value="1"/>
</dbReference>
<keyword evidence="2" id="KW-0819">tRNA processing</keyword>
<dbReference type="GO" id="GO:0000379">
    <property type="term" value="P:tRNA-type intron splice site recognition and cleavage"/>
    <property type="evidence" value="ECO:0007669"/>
    <property type="project" value="TreeGrafter"/>
</dbReference>
<feature type="region of interest" description="Disordered" evidence="3">
    <location>
        <begin position="1"/>
        <end position="39"/>
    </location>
</feature>
<evidence type="ECO:0000256" key="3">
    <source>
        <dbReference type="SAM" id="MobiDB-lite"/>
    </source>
</evidence>
<gene>
    <name evidence="5" type="ORF">GNLVRS02_ARAD1C30800g</name>
</gene>
<comment type="similarity">
    <text evidence="1">Belongs to the SEN54 family.</text>
</comment>
<reference evidence="5" key="2">
    <citation type="submission" date="2014-06" db="EMBL/GenBank/DDBJ databases">
        <title>The complete genome of Blastobotrys (Arxula) adeninivorans LS3 - a yeast of biotechnological interest.</title>
        <authorList>
            <person name="Kunze G."/>
            <person name="Gaillardin C."/>
            <person name="Czernicka M."/>
            <person name="Durrens P."/>
            <person name="Martin T."/>
            <person name="Boer E."/>
            <person name="Gabaldon T."/>
            <person name="Cruz J."/>
            <person name="Talla E."/>
            <person name="Marck C."/>
            <person name="Goffeau A."/>
            <person name="Barbe V."/>
            <person name="Baret P."/>
            <person name="Baronian K."/>
            <person name="Beier S."/>
            <person name="Bleykasten C."/>
            <person name="Bode R."/>
            <person name="Casaregola S."/>
            <person name="Despons L."/>
            <person name="Fairhead C."/>
            <person name="Giersberg M."/>
            <person name="Gierski P."/>
            <person name="Hahnel U."/>
            <person name="Hartmann A."/>
            <person name="Jankowska D."/>
            <person name="Jubin C."/>
            <person name="Jung P."/>
            <person name="Lafontaine I."/>
            <person name="Leh-Louis V."/>
            <person name="Lemaire M."/>
            <person name="Marcet-Houben M."/>
            <person name="Mascher M."/>
            <person name="Morel G."/>
            <person name="Richard G.-F."/>
            <person name="Riechen J."/>
            <person name="Sacerdot C."/>
            <person name="Sarkar A."/>
            <person name="Savel G."/>
            <person name="Schacherer J."/>
            <person name="Sherman D."/>
            <person name="Straub M.-L."/>
            <person name="Stein N."/>
            <person name="Thierry A."/>
            <person name="Trautwein-Schult A."/>
            <person name="Westhof E."/>
            <person name="Worch S."/>
            <person name="Dujon B."/>
            <person name="Souciet J.-L."/>
            <person name="Wincker P."/>
            <person name="Scholz U."/>
            <person name="Neuveglise N."/>
        </authorList>
    </citation>
    <scope>NUCLEOTIDE SEQUENCE</scope>
    <source>
        <strain evidence="5">LS3</strain>
    </source>
</reference>
<organism evidence="5">
    <name type="scientific">Blastobotrys adeninivorans</name>
    <name type="common">Yeast</name>
    <name type="synonym">Arxula adeninivorans</name>
    <dbReference type="NCBI Taxonomy" id="409370"/>
    <lineage>
        <taxon>Eukaryota</taxon>
        <taxon>Fungi</taxon>
        <taxon>Dikarya</taxon>
        <taxon>Ascomycota</taxon>
        <taxon>Saccharomycotina</taxon>
        <taxon>Dipodascomycetes</taxon>
        <taxon>Dipodascales</taxon>
        <taxon>Trichomonascaceae</taxon>
        <taxon>Blastobotrys</taxon>
    </lineage>
</organism>
<accession>A0A060T7V1</accession>
<dbReference type="InterPro" id="IPR024336">
    <property type="entry name" value="tRNA_splic_suSen54_N"/>
</dbReference>
<dbReference type="PANTHER" id="PTHR21027:SF1">
    <property type="entry name" value="TRNA-SPLICING ENDONUCLEASE SUBUNIT SEN54"/>
    <property type="match status" value="1"/>
</dbReference>
<dbReference type="PhylomeDB" id="A0A060T7V1"/>
<dbReference type="InterPro" id="IPR024337">
    <property type="entry name" value="tRNA_splic_suSen54"/>
</dbReference>
<feature type="domain" description="tRNA-splicing endonuclease subunit Sen54 N-terminal" evidence="4">
    <location>
        <begin position="52"/>
        <end position="120"/>
    </location>
</feature>
<name>A0A060T7V1_BLAAD</name>
<feature type="region of interest" description="Disordered" evidence="3">
    <location>
        <begin position="221"/>
        <end position="240"/>
    </location>
</feature>
<evidence type="ECO:0000313" key="5">
    <source>
        <dbReference type="EMBL" id="CDP35241.1"/>
    </source>
</evidence>
<evidence type="ECO:0000256" key="2">
    <source>
        <dbReference type="ARBA" id="ARBA00022694"/>
    </source>
</evidence>
<reference evidence="5" key="1">
    <citation type="submission" date="2014-02" db="EMBL/GenBank/DDBJ databases">
        <authorList>
            <person name="Genoscope - CEA"/>
        </authorList>
    </citation>
    <scope>NUCLEOTIDE SEQUENCE</scope>
    <source>
        <strain evidence="5">LS3</strain>
    </source>
</reference>
<dbReference type="AlphaFoldDB" id="A0A060T7V1"/>
<dbReference type="EMBL" id="HG937693">
    <property type="protein sequence ID" value="CDP35241.1"/>
    <property type="molecule type" value="Genomic_DNA"/>
</dbReference>